<evidence type="ECO:0000313" key="3">
    <source>
        <dbReference type="Proteomes" id="UP000007110"/>
    </source>
</evidence>
<keyword evidence="3" id="KW-1185">Reference proteome</keyword>
<dbReference type="GeneID" id="115921336"/>
<accession>A0A7M7NCS6</accession>
<dbReference type="InParanoid" id="A0A7M7NCS6"/>
<dbReference type="RefSeq" id="XP_030834577.1">
    <property type="nucleotide sequence ID" value="XM_030978717.1"/>
</dbReference>
<dbReference type="SUPFAM" id="SSF52047">
    <property type="entry name" value="RNI-like"/>
    <property type="match status" value="1"/>
</dbReference>
<evidence type="ECO:0000256" key="1">
    <source>
        <dbReference type="SAM" id="MobiDB-lite"/>
    </source>
</evidence>
<organism evidence="2 3">
    <name type="scientific">Strongylocentrotus purpuratus</name>
    <name type="common">Purple sea urchin</name>
    <dbReference type="NCBI Taxonomy" id="7668"/>
    <lineage>
        <taxon>Eukaryota</taxon>
        <taxon>Metazoa</taxon>
        <taxon>Echinodermata</taxon>
        <taxon>Eleutherozoa</taxon>
        <taxon>Echinozoa</taxon>
        <taxon>Echinoidea</taxon>
        <taxon>Euechinoidea</taxon>
        <taxon>Echinacea</taxon>
        <taxon>Camarodonta</taxon>
        <taxon>Echinidea</taxon>
        <taxon>Strongylocentrotidae</taxon>
        <taxon>Strongylocentrotus</taxon>
    </lineage>
</organism>
<feature type="compositionally biased region" description="Low complexity" evidence="1">
    <location>
        <begin position="294"/>
        <end position="308"/>
    </location>
</feature>
<evidence type="ECO:0000313" key="2">
    <source>
        <dbReference type="EnsemblMetazoa" id="XP_030834577"/>
    </source>
</evidence>
<dbReference type="PANTHER" id="PTHR24407:SF14">
    <property type="entry name" value="SIR2-LIKE DOMAIN-CONTAINING PROTEIN"/>
    <property type="match status" value="1"/>
</dbReference>
<dbReference type="PANTHER" id="PTHR24407">
    <property type="entry name" value="PROTEIN KINASE DOMAIN-CONTAINING PROTEIN"/>
    <property type="match status" value="1"/>
</dbReference>
<dbReference type="AlphaFoldDB" id="A0A7M7NCS6"/>
<dbReference type="OrthoDB" id="120976at2759"/>
<reference evidence="3" key="1">
    <citation type="submission" date="2015-02" db="EMBL/GenBank/DDBJ databases">
        <title>Genome sequencing for Strongylocentrotus purpuratus.</title>
        <authorList>
            <person name="Murali S."/>
            <person name="Liu Y."/>
            <person name="Vee V."/>
            <person name="English A."/>
            <person name="Wang M."/>
            <person name="Skinner E."/>
            <person name="Han Y."/>
            <person name="Muzny D.M."/>
            <person name="Worley K.C."/>
            <person name="Gibbs R.A."/>
        </authorList>
    </citation>
    <scope>NUCLEOTIDE SEQUENCE</scope>
</reference>
<feature type="region of interest" description="Disordered" evidence="1">
    <location>
        <begin position="282"/>
        <end position="308"/>
    </location>
</feature>
<dbReference type="Proteomes" id="UP000007110">
    <property type="component" value="Unassembled WGS sequence"/>
</dbReference>
<reference evidence="2" key="2">
    <citation type="submission" date="2021-01" db="UniProtKB">
        <authorList>
            <consortium name="EnsemblMetazoa"/>
        </authorList>
    </citation>
    <scope>IDENTIFICATION</scope>
</reference>
<protein>
    <submittedName>
        <fullName evidence="2">Uncharacterized protein</fullName>
    </submittedName>
</protein>
<dbReference type="EnsemblMetazoa" id="XM_030978717">
    <property type="protein sequence ID" value="XP_030834577"/>
    <property type="gene ID" value="LOC115921336"/>
</dbReference>
<name>A0A7M7NCS6_STRPU</name>
<dbReference type="InterPro" id="IPR032675">
    <property type="entry name" value="LRR_dom_sf"/>
</dbReference>
<dbReference type="KEGG" id="spu:115921336"/>
<sequence>MPKLTNLKLERDLTQEFYSTLKEKASSIEIQTLKLDHIECPTPASSHHLAEAVSSMPNLTDLTLYAGDFNEDFYSTLTAKASSIQVQTLQIERIHCPTPASSHHLAEALCSMPNLTNLSLSGEDLTEDLCYTLKANASSIQLARIKCPTPASSHHFAEALCSMPNLTYLTLLGGDLNEELCYTLKAKASSLQVQSLELDGLLCPTPASSQHLAEAMCSMPNLTELELYGGDLTEDFNSTLKAMASSIQGCFPQIRKGNFTFNEQAQDDLDSFLQTLTCSESFDESDGSNDSYVSANSGNSNDSDNSADLDNSHDLYVLASSGNSNDSDCSADSGKSHDFQFCSVV</sequence>
<proteinExistence type="predicted"/>
<dbReference type="Gene3D" id="3.80.10.10">
    <property type="entry name" value="Ribonuclease Inhibitor"/>
    <property type="match status" value="2"/>
</dbReference>